<sequence>MIRSRKSALTALTTFAAAGAALVLAAPDAAAYVSGVSVASGTSIGGGYGTNCSYTVTVNGSPNEYVWLYDSASATFNPQQLSLGSGGSATSSWTPTSTGQHFVQAWSYNGSQWAQVSVGTGINLGSACLVTG</sequence>
<gene>
    <name evidence="2" type="ORF">D7D52_17455</name>
</gene>
<evidence type="ECO:0000313" key="3">
    <source>
        <dbReference type="Proteomes" id="UP000267164"/>
    </source>
</evidence>
<dbReference type="InterPro" id="IPR006311">
    <property type="entry name" value="TAT_signal"/>
</dbReference>
<dbReference type="RefSeq" id="WP_120737787.1">
    <property type="nucleotide sequence ID" value="NZ_CP032568.1"/>
</dbReference>
<protein>
    <recommendedName>
        <fullName evidence="4">Ig-like domain-containing protein</fullName>
    </recommendedName>
</protein>
<evidence type="ECO:0000313" key="2">
    <source>
        <dbReference type="EMBL" id="AYF75357.1"/>
    </source>
</evidence>
<evidence type="ECO:0008006" key="4">
    <source>
        <dbReference type="Google" id="ProtNLM"/>
    </source>
</evidence>
<dbReference type="OrthoDB" id="4557806at2"/>
<keyword evidence="3" id="KW-1185">Reference proteome</keyword>
<evidence type="ECO:0000256" key="1">
    <source>
        <dbReference type="SAM" id="SignalP"/>
    </source>
</evidence>
<dbReference type="AlphaFoldDB" id="A0A386ZDD2"/>
<feature type="chain" id="PRO_5038643933" description="Ig-like domain-containing protein" evidence="1">
    <location>
        <begin position="26"/>
        <end position="132"/>
    </location>
</feature>
<accession>A0A386ZDD2</accession>
<organism evidence="2 3">
    <name type="scientific">Nocardia yunnanensis</name>
    <dbReference type="NCBI Taxonomy" id="2382165"/>
    <lineage>
        <taxon>Bacteria</taxon>
        <taxon>Bacillati</taxon>
        <taxon>Actinomycetota</taxon>
        <taxon>Actinomycetes</taxon>
        <taxon>Mycobacteriales</taxon>
        <taxon>Nocardiaceae</taxon>
        <taxon>Nocardia</taxon>
    </lineage>
</organism>
<proteinExistence type="predicted"/>
<feature type="signal peptide" evidence="1">
    <location>
        <begin position="1"/>
        <end position="25"/>
    </location>
</feature>
<dbReference type="EMBL" id="CP032568">
    <property type="protein sequence ID" value="AYF75357.1"/>
    <property type="molecule type" value="Genomic_DNA"/>
</dbReference>
<dbReference type="KEGG" id="nyu:D7D52_17455"/>
<name>A0A386ZDD2_9NOCA</name>
<dbReference type="PROSITE" id="PS51318">
    <property type="entry name" value="TAT"/>
    <property type="match status" value="1"/>
</dbReference>
<reference evidence="2 3" key="1">
    <citation type="submission" date="2018-09" db="EMBL/GenBank/DDBJ databases">
        <title>Nocardia yunnanensis sp. nov., an actinomycete isolated from a soil sample.</title>
        <authorList>
            <person name="Zhang J."/>
        </authorList>
    </citation>
    <scope>NUCLEOTIDE SEQUENCE [LARGE SCALE GENOMIC DNA]</scope>
    <source>
        <strain evidence="2 3">CFHS0054</strain>
    </source>
</reference>
<dbReference type="Proteomes" id="UP000267164">
    <property type="component" value="Chromosome"/>
</dbReference>
<keyword evidence="1" id="KW-0732">Signal</keyword>